<dbReference type="GO" id="GO:1901255">
    <property type="term" value="P:nucleotide-excision repair involved in interstrand cross-link repair"/>
    <property type="evidence" value="ECO:0007669"/>
    <property type="project" value="EnsemblFungi"/>
</dbReference>
<comment type="similarity">
    <text evidence="2">Belongs to the DNA repair metallo-beta-lactamase (DRMBL) family.</text>
</comment>
<dbReference type="FunFam" id="3.60.15.10:FF:000010">
    <property type="entry name" value="DNA cross-link repair 1A"/>
    <property type="match status" value="1"/>
</dbReference>
<evidence type="ECO:0000256" key="1">
    <source>
        <dbReference type="ARBA" id="ARBA00004123"/>
    </source>
</evidence>
<dbReference type="EMBL" id="KE546992">
    <property type="protein sequence ID" value="EPY50835.1"/>
    <property type="molecule type" value="Genomic_DNA"/>
</dbReference>
<keyword evidence="7" id="KW-0540">Nuclease</keyword>
<dbReference type="InterPro" id="IPR036866">
    <property type="entry name" value="RibonucZ/Hydroxyglut_hydro"/>
</dbReference>
<dbReference type="PANTHER" id="PTHR23240:SF6">
    <property type="entry name" value="DNA CROSS-LINK REPAIR 1A PROTEIN"/>
    <property type="match status" value="1"/>
</dbReference>
<sequence>MSKRKTSTILDFFQKNNTGRNIWGNEAAAIEASQQQGKAKTSSFQIEEISPEALERFNDPSLKLENVEPPQWSPQSEAGFLEPLKSSSYENEKVSMPEVMLCPVCEINFSALSVEPNEHVNACLDGRTPETFAKNAKTKLSLSSANTQEPDTIVVDPRNTPSLEAGKLAKKSSLVPFYKLMPYSMPFAVDAFSYGAIDGVEAYFLSHFHSDHYGGLSSKWEHGPIYCSEVTGNLLINVLHVDEKYIHKLSLNEPHNVLGVTVYLIDANHCPGSTMFLFETLHENKTKRVLHCGDFRASRSHVTHPALQDKTIHKLYLDTTYLNPKFTFPSQKDVVDACARKALDVKNAANSRLLVVVSTYSIGKEKVAIAIAKALSSKIFVVPRKRLIIQQLGNQELLDLLTDDPSQASVHMVTMGGIQPSSLLEYLEQHNSFERVIGYRVTGWTFQPLEKRADLSSNLDSIISRPPQFVSHDLRAMRGASDKVAAFVAPYSEHSSFYDLTMFCLSMNILSTIPTVNMGSERSREKMQIWLDRWAWRRKKQGLLSLDDIKWVTH</sequence>
<accession>S9VYG5</accession>
<keyword evidence="7" id="KW-0269">Exonuclease</keyword>
<dbReference type="eggNOG" id="KOG1361">
    <property type="taxonomic scope" value="Eukaryota"/>
</dbReference>
<keyword evidence="5" id="KW-0539">Nucleus</keyword>
<organism evidence="7 8">
    <name type="scientific">Schizosaccharomyces cryophilus (strain OY26 / ATCC MYA-4695 / CBS 11777 / NBRC 106824 / NRRL Y48691)</name>
    <name type="common">Fission yeast</name>
    <dbReference type="NCBI Taxonomy" id="653667"/>
    <lineage>
        <taxon>Eukaryota</taxon>
        <taxon>Fungi</taxon>
        <taxon>Dikarya</taxon>
        <taxon>Ascomycota</taxon>
        <taxon>Taphrinomycotina</taxon>
        <taxon>Schizosaccharomycetes</taxon>
        <taxon>Schizosaccharomycetales</taxon>
        <taxon>Schizosaccharomycetaceae</taxon>
        <taxon>Schizosaccharomyces</taxon>
    </lineage>
</organism>
<dbReference type="GeneID" id="25034959"/>
<evidence type="ECO:0000256" key="3">
    <source>
        <dbReference type="ARBA" id="ARBA00022763"/>
    </source>
</evidence>
<dbReference type="GO" id="GO:0035312">
    <property type="term" value="F:5'-3' DNA exonuclease activity"/>
    <property type="evidence" value="ECO:0007669"/>
    <property type="project" value="TreeGrafter"/>
</dbReference>
<dbReference type="PANTHER" id="PTHR23240">
    <property type="entry name" value="DNA CROSS-LINK REPAIR PROTEIN PSO2/SNM1-RELATED"/>
    <property type="match status" value="1"/>
</dbReference>
<evidence type="ECO:0000256" key="4">
    <source>
        <dbReference type="ARBA" id="ARBA00023204"/>
    </source>
</evidence>
<reference evidence="7 8" key="1">
    <citation type="journal article" date="2011" name="Science">
        <title>Comparative functional genomics of the fission yeasts.</title>
        <authorList>
            <person name="Rhind N."/>
            <person name="Chen Z."/>
            <person name="Yassour M."/>
            <person name="Thompson D.A."/>
            <person name="Haas B.J."/>
            <person name="Habib N."/>
            <person name="Wapinski I."/>
            <person name="Roy S."/>
            <person name="Lin M.F."/>
            <person name="Heiman D.I."/>
            <person name="Young S.K."/>
            <person name="Furuya K."/>
            <person name="Guo Y."/>
            <person name="Pidoux A."/>
            <person name="Chen H.M."/>
            <person name="Robbertse B."/>
            <person name="Goldberg J.M."/>
            <person name="Aoki K."/>
            <person name="Bayne E.H."/>
            <person name="Berlin A.M."/>
            <person name="Desjardins C.A."/>
            <person name="Dobbs E."/>
            <person name="Dukaj L."/>
            <person name="Fan L."/>
            <person name="FitzGerald M.G."/>
            <person name="French C."/>
            <person name="Gujja S."/>
            <person name="Hansen K."/>
            <person name="Keifenheim D."/>
            <person name="Levin J.Z."/>
            <person name="Mosher R.A."/>
            <person name="Mueller C.A."/>
            <person name="Pfiffner J."/>
            <person name="Priest M."/>
            <person name="Russ C."/>
            <person name="Smialowska A."/>
            <person name="Swoboda P."/>
            <person name="Sykes S.M."/>
            <person name="Vaughn M."/>
            <person name="Vengrova S."/>
            <person name="Yoder R."/>
            <person name="Zeng Q."/>
            <person name="Allshire R."/>
            <person name="Baulcombe D."/>
            <person name="Birren B.W."/>
            <person name="Brown W."/>
            <person name="Ekwall K."/>
            <person name="Kellis M."/>
            <person name="Leatherwood J."/>
            <person name="Levin H."/>
            <person name="Margalit H."/>
            <person name="Martienssen R."/>
            <person name="Nieduszynski C.A."/>
            <person name="Spatafora J.W."/>
            <person name="Friedman N."/>
            <person name="Dalgaard J.Z."/>
            <person name="Baumann P."/>
            <person name="Niki H."/>
            <person name="Regev A."/>
            <person name="Nusbaum C."/>
        </authorList>
    </citation>
    <scope>NUCLEOTIDE SEQUENCE [LARGE SCALE GENOMIC DNA]</scope>
    <source>
        <strain evidence="8">OY26 / ATCC MYA-4695 / CBS 11777 / NBRC 106824 / NRRL Y48691</strain>
    </source>
</reference>
<dbReference type="Proteomes" id="UP000015464">
    <property type="component" value="Unassembled WGS sequence"/>
</dbReference>
<name>S9VYG5_SCHCR</name>
<dbReference type="GO" id="GO:0005634">
    <property type="term" value="C:nucleus"/>
    <property type="evidence" value="ECO:0007669"/>
    <property type="project" value="UniProtKB-SubCell"/>
</dbReference>
<keyword evidence="3" id="KW-0227">DNA damage</keyword>
<dbReference type="OMA" id="KSGPIYC"/>
<dbReference type="Gene3D" id="3.40.50.12650">
    <property type="match status" value="1"/>
</dbReference>
<dbReference type="RefSeq" id="XP_013024256.1">
    <property type="nucleotide sequence ID" value="XM_013168802.1"/>
</dbReference>
<dbReference type="OrthoDB" id="262529at2759"/>
<dbReference type="Pfam" id="PF07522">
    <property type="entry name" value="DRMBL"/>
    <property type="match status" value="1"/>
</dbReference>
<dbReference type="GO" id="GO:0006303">
    <property type="term" value="P:double-strand break repair via nonhomologous end joining"/>
    <property type="evidence" value="ECO:0007669"/>
    <property type="project" value="TreeGrafter"/>
</dbReference>
<protein>
    <submittedName>
        <fullName evidence="7">DNA 5' exonuclease</fullName>
    </submittedName>
</protein>
<keyword evidence="8" id="KW-1185">Reference proteome</keyword>
<comment type="subcellular location">
    <subcellularLocation>
        <location evidence="1">Nucleus</location>
    </subcellularLocation>
</comment>
<dbReference type="GO" id="GO:0003684">
    <property type="term" value="F:damaged DNA binding"/>
    <property type="evidence" value="ECO:0007669"/>
    <property type="project" value="TreeGrafter"/>
</dbReference>
<keyword evidence="4" id="KW-0234">DNA repair</keyword>
<proteinExistence type="inferred from homology"/>
<dbReference type="Gene3D" id="3.60.15.10">
    <property type="entry name" value="Ribonuclease Z/Hydroxyacylglutathione hydrolase-like"/>
    <property type="match status" value="1"/>
</dbReference>
<dbReference type="HOGENOM" id="CLU_005260_4_1_1"/>
<gene>
    <name evidence="7" type="ORF">SPOG_00627</name>
</gene>
<dbReference type="STRING" id="653667.S9VYG5"/>
<evidence type="ECO:0000259" key="6">
    <source>
        <dbReference type="Pfam" id="PF07522"/>
    </source>
</evidence>
<dbReference type="AlphaFoldDB" id="S9VYG5"/>
<evidence type="ECO:0000313" key="7">
    <source>
        <dbReference type="EMBL" id="EPY50835.1"/>
    </source>
</evidence>
<dbReference type="InterPro" id="IPR011084">
    <property type="entry name" value="DRMBL"/>
</dbReference>
<dbReference type="FunFam" id="3.40.50.12650:FF:000001">
    <property type="entry name" value="DNA cross-link repair 1A"/>
    <property type="match status" value="1"/>
</dbReference>
<evidence type="ECO:0000256" key="5">
    <source>
        <dbReference type="ARBA" id="ARBA00023242"/>
    </source>
</evidence>
<evidence type="ECO:0000256" key="2">
    <source>
        <dbReference type="ARBA" id="ARBA00010304"/>
    </source>
</evidence>
<dbReference type="SUPFAM" id="SSF56281">
    <property type="entry name" value="Metallo-hydrolase/oxidoreductase"/>
    <property type="match status" value="1"/>
</dbReference>
<evidence type="ECO:0000313" key="8">
    <source>
        <dbReference type="Proteomes" id="UP000015464"/>
    </source>
</evidence>
<keyword evidence="7" id="KW-0378">Hydrolase</keyword>
<dbReference type="CDD" id="cd16273">
    <property type="entry name" value="SNM1A-1C-like_MBL-fold"/>
    <property type="match status" value="1"/>
</dbReference>
<feature type="domain" description="DNA repair metallo-beta-lactamase" evidence="6">
    <location>
        <begin position="396"/>
        <end position="519"/>
    </location>
</feature>